<dbReference type="PROSITE" id="PS01124">
    <property type="entry name" value="HTH_ARAC_FAMILY_2"/>
    <property type="match status" value="1"/>
</dbReference>
<evidence type="ECO:0000256" key="2">
    <source>
        <dbReference type="ARBA" id="ARBA00023125"/>
    </source>
</evidence>
<organism evidence="5 6">
    <name type="scientific">Bacteroides uniformis</name>
    <dbReference type="NCBI Taxonomy" id="820"/>
    <lineage>
        <taxon>Bacteria</taxon>
        <taxon>Pseudomonadati</taxon>
        <taxon>Bacteroidota</taxon>
        <taxon>Bacteroidia</taxon>
        <taxon>Bacteroidales</taxon>
        <taxon>Bacteroidaceae</taxon>
        <taxon>Bacteroides</taxon>
    </lineage>
</organism>
<reference evidence="6" key="1">
    <citation type="submission" date="2017-04" db="EMBL/GenBank/DDBJ databases">
        <title>Function of individual gut microbiota members based on whole genome sequencing of pure cultures obtained from chicken caecum.</title>
        <authorList>
            <person name="Medvecky M."/>
            <person name="Cejkova D."/>
            <person name="Polansky O."/>
            <person name="Karasova D."/>
            <person name="Kubasova T."/>
            <person name="Cizek A."/>
            <person name="Rychlik I."/>
        </authorList>
    </citation>
    <scope>NUCLEOTIDE SEQUENCE [LARGE SCALE GENOMIC DNA]</scope>
    <source>
        <strain evidence="6">An67</strain>
    </source>
</reference>
<comment type="caution">
    <text evidence="5">The sequence shown here is derived from an EMBL/GenBank/DDBJ whole genome shotgun (WGS) entry which is preliminary data.</text>
</comment>
<accession>A0A1Y3UTQ0</accession>
<keyword evidence="1" id="KW-0805">Transcription regulation</keyword>
<evidence type="ECO:0000256" key="3">
    <source>
        <dbReference type="ARBA" id="ARBA00023163"/>
    </source>
</evidence>
<dbReference type="Proteomes" id="UP000196329">
    <property type="component" value="Unassembled WGS sequence"/>
</dbReference>
<dbReference type="GO" id="GO:0003700">
    <property type="term" value="F:DNA-binding transcription factor activity"/>
    <property type="evidence" value="ECO:0007669"/>
    <property type="project" value="InterPro"/>
</dbReference>
<dbReference type="SMART" id="SM00342">
    <property type="entry name" value="HTH_ARAC"/>
    <property type="match status" value="1"/>
</dbReference>
<gene>
    <name evidence="5" type="ORF">B5G17_18165</name>
</gene>
<feature type="domain" description="HTH araC/xylS-type" evidence="4">
    <location>
        <begin position="199"/>
        <end position="301"/>
    </location>
</feature>
<dbReference type="InterPro" id="IPR018060">
    <property type="entry name" value="HTH_AraC"/>
</dbReference>
<dbReference type="AlphaFoldDB" id="A0A1Y3UTQ0"/>
<sequence>MEKENIKTVGIADFKNNEHVLDYVDNDFVIINSLEGGPYNSDDTIRLGCFLIAVCLEGCIQLDVNYKTYQLEAGDLLLGLPNTTISHAMVSPKHKIRLAAFSTQFLQRVVKMEKDTWNTVMHIHNNPIKSVGQDESHKIFGFYRDLLMAKINDEPHHYHKEVIQYLFSAIFCEMLGRLNKEMNPSEMTVDTKESIKQSDYILRKFIEMLSKDNGIHRSVGYYADALCYSPKHFSKVIKQACGRTPLDLINESAIEHIKYRLKHSDKSIKEIAEEFNFPNQSFFGKYVKSYLGMSPARYRNTKEE</sequence>
<keyword evidence="3" id="KW-0804">Transcription</keyword>
<dbReference type="RefSeq" id="WP_087333409.1">
    <property type="nucleotide sequence ID" value="NZ_JADNAV010000010.1"/>
</dbReference>
<evidence type="ECO:0000313" key="6">
    <source>
        <dbReference type="Proteomes" id="UP000196329"/>
    </source>
</evidence>
<keyword evidence="2" id="KW-0238">DNA-binding</keyword>
<protein>
    <submittedName>
        <fullName evidence="5">AraC family transcriptional regulator</fullName>
    </submittedName>
</protein>
<dbReference type="Gene3D" id="1.10.10.60">
    <property type="entry name" value="Homeodomain-like"/>
    <property type="match status" value="1"/>
</dbReference>
<dbReference type="Pfam" id="PF12833">
    <property type="entry name" value="HTH_18"/>
    <property type="match status" value="1"/>
</dbReference>
<proteinExistence type="predicted"/>
<evidence type="ECO:0000256" key="1">
    <source>
        <dbReference type="ARBA" id="ARBA00023015"/>
    </source>
</evidence>
<name>A0A1Y3UTQ0_BACUN</name>
<dbReference type="GO" id="GO:0043565">
    <property type="term" value="F:sequence-specific DNA binding"/>
    <property type="evidence" value="ECO:0007669"/>
    <property type="project" value="InterPro"/>
</dbReference>
<dbReference type="EMBL" id="NFHS01000013">
    <property type="protein sequence ID" value="OUN52153.1"/>
    <property type="molecule type" value="Genomic_DNA"/>
</dbReference>
<evidence type="ECO:0000313" key="5">
    <source>
        <dbReference type="EMBL" id="OUN52153.1"/>
    </source>
</evidence>
<evidence type="ECO:0000259" key="4">
    <source>
        <dbReference type="PROSITE" id="PS01124"/>
    </source>
</evidence>
<dbReference type="SUPFAM" id="SSF46689">
    <property type="entry name" value="Homeodomain-like"/>
    <property type="match status" value="1"/>
</dbReference>
<dbReference type="PANTHER" id="PTHR43280:SF32">
    <property type="entry name" value="TRANSCRIPTIONAL REGULATORY PROTEIN"/>
    <property type="match status" value="1"/>
</dbReference>
<dbReference type="InterPro" id="IPR009057">
    <property type="entry name" value="Homeodomain-like_sf"/>
</dbReference>
<dbReference type="PANTHER" id="PTHR43280">
    <property type="entry name" value="ARAC-FAMILY TRANSCRIPTIONAL REGULATOR"/>
    <property type="match status" value="1"/>
</dbReference>